<gene>
    <name evidence="1" type="ORF">EJB05_28787</name>
</gene>
<protein>
    <submittedName>
        <fullName evidence="1">Uncharacterized protein</fullName>
    </submittedName>
</protein>
<accession>A0A5J9UT66</accession>
<organism evidence="1 2">
    <name type="scientific">Eragrostis curvula</name>
    <name type="common">weeping love grass</name>
    <dbReference type="NCBI Taxonomy" id="38414"/>
    <lineage>
        <taxon>Eukaryota</taxon>
        <taxon>Viridiplantae</taxon>
        <taxon>Streptophyta</taxon>
        <taxon>Embryophyta</taxon>
        <taxon>Tracheophyta</taxon>
        <taxon>Spermatophyta</taxon>
        <taxon>Magnoliopsida</taxon>
        <taxon>Liliopsida</taxon>
        <taxon>Poales</taxon>
        <taxon>Poaceae</taxon>
        <taxon>PACMAD clade</taxon>
        <taxon>Chloridoideae</taxon>
        <taxon>Eragrostideae</taxon>
        <taxon>Eragrostidinae</taxon>
        <taxon>Eragrostis</taxon>
    </lineage>
</organism>
<name>A0A5J9UT66_9POAL</name>
<evidence type="ECO:0000313" key="2">
    <source>
        <dbReference type="Proteomes" id="UP000324897"/>
    </source>
</evidence>
<dbReference type="Gramene" id="TVU26250">
    <property type="protein sequence ID" value="TVU26250"/>
    <property type="gene ID" value="EJB05_28787"/>
</dbReference>
<comment type="caution">
    <text evidence="1">The sequence shown here is derived from an EMBL/GenBank/DDBJ whole genome shotgun (WGS) entry which is preliminary data.</text>
</comment>
<sequence length="101" mass="10893">MQRGIPRSSPTPSCCVCHAGGEAQPRFVETERSHVKVGTNAHALTEADLDKAAAIIVLAAARVFKCLVKMRKILPKEKLANISSTAPPTALLPFLFYGVDY</sequence>
<proteinExistence type="predicted"/>
<dbReference type="Proteomes" id="UP000324897">
    <property type="component" value="Chromosome 2"/>
</dbReference>
<evidence type="ECO:0000313" key="1">
    <source>
        <dbReference type="EMBL" id="TVU26250.1"/>
    </source>
</evidence>
<dbReference type="AlphaFoldDB" id="A0A5J9UT66"/>
<reference evidence="1 2" key="1">
    <citation type="journal article" date="2019" name="Sci. Rep.">
        <title>A high-quality genome of Eragrostis curvula grass provides insights into Poaceae evolution and supports new strategies to enhance forage quality.</title>
        <authorList>
            <person name="Carballo J."/>
            <person name="Santos B.A.C.M."/>
            <person name="Zappacosta D."/>
            <person name="Garbus I."/>
            <person name="Selva J.P."/>
            <person name="Gallo C.A."/>
            <person name="Diaz A."/>
            <person name="Albertini E."/>
            <person name="Caccamo M."/>
            <person name="Echenique V."/>
        </authorList>
    </citation>
    <scope>NUCLEOTIDE SEQUENCE [LARGE SCALE GENOMIC DNA]</scope>
    <source>
        <strain evidence="2">cv. Victoria</strain>
        <tissue evidence="1">Leaf</tissue>
    </source>
</reference>
<dbReference type="EMBL" id="RWGY01000013">
    <property type="protein sequence ID" value="TVU26250.1"/>
    <property type="molecule type" value="Genomic_DNA"/>
</dbReference>
<keyword evidence="2" id="KW-1185">Reference proteome</keyword>